<protein>
    <recommendedName>
        <fullName evidence="2">RNase H type-1 domain-containing protein</fullName>
    </recommendedName>
</protein>
<feature type="compositionally biased region" description="Polar residues" evidence="1">
    <location>
        <begin position="24"/>
        <end position="34"/>
    </location>
</feature>
<evidence type="ECO:0000256" key="1">
    <source>
        <dbReference type="SAM" id="MobiDB-lite"/>
    </source>
</evidence>
<dbReference type="GO" id="GO:0003676">
    <property type="term" value="F:nucleic acid binding"/>
    <property type="evidence" value="ECO:0007669"/>
    <property type="project" value="InterPro"/>
</dbReference>
<dbReference type="InterPro" id="IPR012337">
    <property type="entry name" value="RNaseH-like_sf"/>
</dbReference>
<name>A0A6A6LE08_HEVBR</name>
<sequence>MIPPVRGRRGKAKMEVDNSEKSVQKVTGFNTGGKSTRGKEMGEDVATNMEEVSSYIEGENRVVIGQQKEVGKTGHREKDKGFKYAKVDRRGVKKGKKKATNSEDPVKIESPKPRMQNEKNMEIDKIANGGREVIRVENHGVVPQKSPNHSKGERHNRNRITGLMDNEEDNVYIWFVSKLNNREDVIEDLNWNYFSYHLLVLMEVEECYLIDVSFVYLPILNVDFIFVRDFVNAESILDTIGNTRVGRISKMMGGVCQVRVGVLSIQMVHSMLAWEKNRRKVIVETNSMAIVSYLARENAAVTFNFSTENSIQDSLRRKWKVRVHHVYRERNFMADWLAHLGSTLPLGFTIMDNILPLEFLVFFFKIYVV</sequence>
<dbReference type="InterPro" id="IPR044730">
    <property type="entry name" value="RNase_H-like_dom_plant"/>
</dbReference>
<evidence type="ECO:0000313" key="4">
    <source>
        <dbReference type="Proteomes" id="UP000467840"/>
    </source>
</evidence>
<evidence type="ECO:0000313" key="3">
    <source>
        <dbReference type="EMBL" id="KAF2298705.1"/>
    </source>
</evidence>
<dbReference type="SUPFAM" id="SSF53098">
    <property type="entry name" value="Ribonuclease H-like"/>
    <property type="match status" value="1"/>
</dbReference>
<feature type="compositionally biased region" description="Basic and acidic residues" evidence="1">
    <location>
        <begin position="12"/>
        <end position="23"/>
    </location>
</feature>
<reference evidence="3 4" key="1">
    <citation type="journal article" date="2020" name="Mol. Plant">
        <title>The Chromosome-Based Rubber Tree Genome Provides New Insights into Spurge Genome Evolution and Rubber Biosynthesis.</title>
        <authorList>
            <person name="Liu J."/>
            <person name="Shi C."/>
            <person name="Shi C.C."/>
            <person name="Li W."/>
            <person name="Zhang Q.J."/>
            <person name="Zhang Y."/>
            <person name="Li K."/>
            <person name="Lu H.F."/>
            <person name="Shi C."/>
            <person name="Zhu S.T."/>
            <person name="Xiao Z.Y."/>
            <person name="Nan H."/>
            <person name="Yue Y."/>
            <person name="Zhu X.G."/>
            <person name="Wu Y."/>
            <person name="Hong X.N."/>
            <person name="Fan G.Y."/>
            <person name="Tong Y."/>
            <person name="Zhang D."/>
            <person name="Mao C.L."/>
            <person name="Liu Y.L."/>
            <person name="Hao S.J."/>
            <person name="Liu W.Q."/>
            <person name="Lv M.Q."/>
            <person name="Zhang H.B."/>
            <person name="Liu Y."/>
            <person name="Hu-Tang G.R."/>
            <person name="Wang J.P."/>
            <person name="Wang J.H."/>
            <person name="Sun Y.H."/>
            <person name="Ni S.B."/>
            <person name="Chen W.B."/>
            <person name="Zhang X.C."/>
            <person name="Jiao Y.N."/>
            <person name="Eichler E.E."/>
            <person name="Li G.H."/>
            <person name="Liu X."/>
            <person name="Gao L.Z."/>
        </authorList>
    </citation>
    <scope>NUCLEOTIDE SEQUENCE [LARGE SCALE GENOMIC DNA]</scope>
    <source>
        <strain evidence="4">cv. GT1</strain>
        <tissue evidence="3">Leaf</tissue>
    </source>
</reference>
<dbReference type="InterPro" id="IPR053151">
    <property type="entry name" value="RNase_H-like"/>
</dbReference>
<feature type="region of interest" description="Disordered" evidence="1">
    <location>
        <begin position="1"/>
        <end position="45"/>
    </location>
</feature>
<keyword evidence="4" id="KW-1185">Reference proteome</keyword>
<dbReference type="GO" id="GO:0004523">
    <property type="term" value="F:RNA-DNA hybrid ribonuclease activity"/>
    <property type="evidence" value="ECO:0007669"/>
    <property type="project" value="InterPro"/>
</dbReference>
<evidence type="ECO:0000259" key="2">
    <source>
        <dbReference type="Pfam" id="PF13456"/>
    </source>
</evidence>
<proteinExistence type="predicted"/>
<dbReference type="Proteomes" id="UP000467840">
    <property type="component" value="Chromosome 1"/>
</dbReference>
<feature type="compositionally biased region" description="Basic and acidic residues" evidence="1">
    <location>
        <begin position="100"/>
        <end position="112"/>
    </location>
</feature>
<comment type="caution">
    <text evidence="3">The sequence shown here is derived from an EMBL/GenBank/DDBJ whole genome shotgun (WGS) entry which is preliminary data.</text>
</comment>
<accession>A0A6A6LE08</accession>
<dbReference type="PANTHER" id="PTHR47723">
    <property type="entry name" value="OS05G0353850 PROTEIN"/>
    <property type="match status" value="1"/>
</dbReference>
<dbReference type="AlphaFoldDB" id="A0A6A6LE08"/>
<dbReference type="InterPro" id="IPR002156">
    <property type="entry name" value="RNaseH_domain"/>
</dbReference>
<dbReference type="EMBL" id="JAAGAX010000011">
    <property type="protein sequence ID" value="KAF2298705.1"/>
    <property type="molecule type" value="Genomic_DNA"/>
</dbReference>
<dbReference type="Pfam" id="PF13456">
    <property type="entry name" value="RVT_3"/>
    <property type="match status" value="1"/>
</dbReference>
<dbReference type="PANTHER" id="PTHR47723:SF19">
    <property type="entry name" value="POLYNUCLEOTIDYL TRANSFERASE, RIBONUCLEASE H-LIKE SUPERFAMILY PROTEIN"/>
    <property type="match status" value="1"/>
</dbReference>
<feature type="compositionally biased region" description="Basic residues" evidence="1">
    <location>
        <begin position="1"/>
        <end position="11"/>
    </location>
</feature>
<feature type="domain" description="RNase H type-1" evidence="2">
    <location>
        <begin position="272"/>
        <end position="339"/>
    </location>
</feature>
<gene>
    <name evidence="3" type="ORF">GH714_025542</name>
</gene>
<dbReference type="CDD" id="cd06222">
    <property type="entry name" value="RNase_H_like"/>
    <property type="match status" value="1"/>
</dbReference>
<feature type="region of interest" description="Disordered" evidence="1">
    <location>
        <begin position="89"/>
        <end position="112"/>
    </location>
</feature>
<organism evidence="3 4">
    <name type="scientific">Hevea brasiliensis</name>
    <name type="common">Para rubber tree</name>
    <name type="synonym">Siphonia brasiliensis</name>
    <dbReference type="NCBI Taxonomy" id="3981"/>
    <lineage>
        <taxon>Eukaryota</taxon>
        <taxon>Viridiplantae</taxon>
        <taxon>Streptophyta</taxon>
        <taxon>Embryophyta</taxon>
        <taxon>Tracheophyta</taxon>
        <taxon>Spermatophyta</taxon>
        <taxon>Magnoliopsida</taxon>
        <taxon>eudicotyledons</taxon>
        <taxon>Gunneridae</taxon>
        <taxon>Pentapetalae</taxon>
        <taxon>rosids</taxon>
        <taxon>fabids</taxon>
        <taxon>Malpighiales</taxon>
        <taxon>Euphorbiaceae</taxon>
        <taxon>Crotonoideae</taxon>
        <taxon>Micrandreae</taxon>
        <taxon>Hevea</taxon>
    </lineage>
</organism>